<evidence type="ECO:0000313" key="2">
    <source>
        <dbReference type="Proteomes" id="UP001341840"/>
    </source>
</evidence>
<feature type="non-terminal residue" evidence="1">
    <location>
        <position position="1"/>
    </location>
</feature>
<accession>A0ABU6ZUP6</accession>
<reference evidence="1 2" key="1">
    <citation type="journal article" date="2023" name="Plants (Basel)">
        <title>Bridging the Gap: Combining Genomics and Transcriptomics Approaches to Understand Stylosanthes scabra, an Orphan Legume from the Brazilian Caatinga.</title>
        <authorList>
            <person name="Ferreira-Neto J.R.C."/>
            <person name="da Silva M.D."/>
            <person name="Binneck E."/>
            <person name="de Melo N.F."/>
            <person name="da Silva R.H."/>
            <person name="de Melo A.L.T.M."/>
            <person name="Pandolfi V."/>
            <person name="Bustamante F.O."/>
            <person name="Brasileiro-Vidal A.C."/>
            <person name="Benko-Iseppon A.M."/>
        </authorList>
    </citation>
    <scope>NUCLEOTIDE SEQUENCE [LARGE SCALE GENOMIC DNA]</scope>
    <source>
        <tissue evidence="1">Leaves</tissue>
    </source>
</reference>
<evidence type="ECO:0000313" key="1">
    <source>
        <dbReference type="EMBL" id="MED6225694.1"/>
    </source>
</evidence>
<sequence length="58" mass="6715">VEILQVVGLDLVNHVWAKSGTWSKCGLVLVRERPHVWVTFWLGQTVTQTWLFLALRNL</sequence>
<dbReference type="EMBL" id="JASCZI010274113">
    <property type="protein sequence ID" value="MED6225694.1"/>
    <property type="molecule type" value="Genomic_DNA"/>
</dbReference>
<gene>
    <name evidence="1" type="ORF">PIB30_096137</name>
</gene>
<proteinExistence type="predicted"/>
<organism evidence="1 2">
    <name type="scientific">Stylosanthes scabra</name>
    <dbReference type="NCBI Taxonomy" id="79078"/>
    <lineage>
        <taxon>Eukaryota</taxon>
        <taxon>Viridiplantae</taxon>
        <taxon>Streptophyta</taxon>
        <taxon>Embryophyta</taxon>
        <taxon>Tracheophyta</taxon>
        <taxon>Spermatophyta</taxon>
        <taxon>Magnoliopsida</taxon>
        <taxon>eudicotyledons</taxon>
        <taxon>Gunneridae</taxon>
        <taxon>Pentapetalae</taxon>
        <taxon>rosids</taxon>
        <taxon>fabids</taxon>
        <taxon>Fabales</taxon>
        <taxon>Fabaceae</taxon>
        <taxon>Papilionoideae</taxon>
        <taxon>50 kb inversion clade</taxon>
        <taxon>dalbergioids sensu lato</taxon>
        <taxon>Dalbergieae</taxon>
        <taxon>Pterocarpus clade</taxon>
        <taxon>Stylosanthes</taxon>
    </lineage>
</organism>
<name>A0ABU6ZUP6_9FABA</name>
<dbReference type="Proteomes" id="UP001341840">
    <property type="component" value="Unassembled WGS sequence"/>
</dbReference>
<comment type="caution">
    <text evidence="1">The sequence shown here is derived from an EMBL/GenBank/DDBJ whole genome shotgun (WGS) entry which is preliminary data.</text>
</comment>
<protein>
    <submittedName>
        <fullName evidence="1">Uncharacterized protein</fullName>
    </submittedName>
</protein>
<keyword evidence="2" id="KW-1185">Reference proteome</keyword>